<comment type="caution">
    <text evidence="1">The sequence shown here is derived from an EMBL/GenBank/DDBJ whole genome shotgun (WGS) entry which is preliminary data.</text>
</comment>
<accession>A0AAV4ARN8</accession>
<name>A0AAV4ARN8_9GAST</name>
<evidence type="ECO:0000313" key="1">
    <source>
        <dbReference type="EMBL" id="GFO08979.1"/>
    </source>
</evidence>
<dbReference type="PANTHER" id="PTHR36696">
    <property type="entry name" value="AGAP012002-PA"/>
    <property type="match status" value="1"/>
</dbReference>
<keyword evidence="2" id="KW-1185">Reference proteome</keyword>
<gene>
    <name evidence="1" type="ORF">PoB_003548400</name>
</gene>
<proteinExistence type="predicted"/>
<reference evidence="1 2" key="1">
    <citation type="journal article" date="2021" name="Elife">
        <title>Chloroplast acquisition without the gene transfer in kleptoplastic sea slugs, Plakobranchus ocellatus.</title>
        <authorList>
            <person name="Maeda T."/>
            <person name="Takahashi S."/>
            <person name="Yoshida T."/>
            <person name="Shimamura S."/>
            <person name="Takaki Y."/>
            <person name="Nagai Y."/>
            <person name="Toyoda A."/>
            <person name="Suzuki Y."/>
            <person name="Arimoto A."/>
            <person name="Ishii H."/>
            <person name="Satoh N."/>
            <person name="Nishiyama T."/>
            <person name="Hasebe M."/>
            <person name="Maruyama T."/>
            <person name="Minagawa J."/>
            <person name="Obokata J."/>
            <person name="Shigenobu S."/>
        </authorList>
    </citation>
    <scope>NUCLEOTIDE SEQUENCE [LARGE SCALE GENOMIC DNA]</scope>
</reference>
<protein>
    <submittedName>
        <fullName evidence="1">Serine/arginine repetitive matrix protein 1-like</fullName>
    </submittedName>
</protein>
<dbReference type="Proteomes" id="UP000735302">
    <property type="component" value="Unassembled WGS sequence"/>
</dbReference>
<dbReference type="EMBL" id="BLXT01004027">
    <property type="protein sequence ID" value="GFO08979.1"/>
    <property type="molecule type" value="Genomic_DNA"/>
</dbReference>
<sequence>MSRDQNLFPALNSLVGDSLGKKNFHILCTALFLPEDAVLYKDRFAGICALTERLFWSSYIETSENTFYLLGQNRSLLECADFSGLQWKLHGLEISFELRTLLFSLA</sequence>
<dbReference type="PANTHER" id="PTHR36696:SF1">
    <property type="entry name" value="EF-HAND DOMAIN-CONTAINING PROTEIN"/>
    <property type="match status" value="1"/>
</dbReference>
<dbReference type="AlphaFoldDB" id="A0AAV4ARN8"/>
<organism evidence="1 2">
    <name type="scientific">Plakobranchus ocellatus</name>
    <dbReference type="NCBI Taxonomy" id="259542"/>
    <lineage>
        <taxon>Eukaryota</taxon>
        <taxon>Metazoa</taxon>
        <taxon>Spiralia</taxon>
        <taxon>Lophotrochozoa</taxon>
        <taxon>Mollusca</taxon>
        <taxon>Gastropoda</taxon>
        <taxon>Heterobranchia</taxon>
        <taxon>Euthyneura</taxon>
        <taxon>Panpulmonata</taxon>
        <taxon>Sacoglossa</taxon>
        <taxon>Placobranchoidea</taxon>
        <taxon>Plakobranchidae</taxon>
        <taxon>Plakobranchus</taxon>
    </lineage>
</organism>
<evidence type="ECO:0000313" key="2">
    <source>
        <dbReference type="Proteomes" id="UP000735302"/>
    </source>
</evidence>